<dbReference type="STRING" id="310781.SAMN05216259_11391"/>
<keyword evidence="5" id="KW-0067">ATP-binding</keyword>
<evidence type="ECO:0000256" key="5">
    <source>
        <dbReference type="ARBA" id="ARBA00022840"/>
    </source>
</evidence>
<dbReference type="InterPro" id="IPR029056">
    <property type="entry name" value="Ribokinase-like"/>
</dbReference>
<feature type="compositionally biased region" description="Basic and acidic residues" evidence="6">
    <location>
        <begin position="361"/>
        <end position="371"/>
    </location>
</feature>
<dbReference type="InterPro" id="IPR002173">
    <property type="entry name" value="Carboh/pur_kinase_PfkB_CS"/>
</dbReference>
<dbReference type="PROSITE" id="PS00584">
    <property type="entry name" value="PFKB_KINASES_2"/>
    <property type="match status" value="1"/>
</dbReference>
<keyword evidence="2" id="KW-0808">Transferase</keyword>
<dbReference type="InterPro" id="IPR050306">
    <property type="entry name" value="PfkB_Carbo_kinase"/>
</dbReference>
<dbReference type="EMBL" id="FNIE01000013">
    <property type="protein sequence ID" value="SDO83773.1"/>
    <property type="molecule type" value="Genomic_DNA"/>
</dbReference>
<reference evidence="8 9" key="1">
    <citation type="submission" date="2016-10" db="EMBL/GenBank/DDBJ databases">
        <authorList>
            <person name="de Groot N.N."/>
        </authorList>
    </citation>
    <scope>NUCLEOTIDE SEQUENCE [LARGE SCALE GENOMIC DNA]</scope>
    <source>
        <strain evidence="8 9">CGMCC 4.2022</strain>
    </source>
</reference>
<evidence type="ECO:0000313" key="8">
    <source>
        <dbReference type="EMBL" id="SDO83773.1"/>
    </source>
</evidence>
<dbReference type="PANTHER" id="PTHR43085:SF1">
    <property type="entry name" value="PSEUDOURIDINE KINASE-RELATED"/>
    <property type="match status" value="1"/>
</dbReference>
<evidence type="ECO:0000313" key="9">
    <source>
        <dbReference type="Proteomes" id="UP000199341"/>
    </source>
</evidence>
<dbReference type="SUPFAM" id="SSF53613">
    <property type="entry name" value="Ribokinase-like"/>
    <property type="match status" value="1"/>
</dbReference>
<evidence type="ECO:0000256" key="3">
    <source>
        <dbReference type="ARBA" id="ARBA00022741"/>
    </source>
</evidence>
<proteinExistence type="inferred from homology"/>
<gene>
    <name evidence="8" type="ORF">SAMN05216259_11391</name>
</gene>
<keyword evidence="4 8" id="KW-0418">Kinase</keyword>
<evidence type="ECO:0000259" key="7">
    <source>
        <dbReference type="Pfam" id="PF00294"/>
    </source>
</evidence>
<dbReference type="GO" id="GO:0016301">
    <property type="term" value="F:kinase activity"/>
    <property type="evidence" value="ECO:0007669"/>
    <property type="project" value="UniProtKB-KW"/>
</dbReference>
<dbReference type="Proteomes" id="UP000199341">
    <property type="component" value="Unassembled WGS sequence"/>
</dbReference>
<dbReference type="CDD" id="cd01167">
    <property type="entry name" value="bac_FRK"/>
    <property type="match status" value="1"/>
</dbReference>
<feature type="region of interest" description="Disordered" evidence="6">
    <location>
        <begin position="1"/>
        <end position="29"/>
    </location>
</feature>
<dbReference type="AlphaFoldDB" id="A0A1H0MTN9"/>
<dbReference type="Gene3D" id="3.40.1190.20">
    <property type="match status" value="1"/>
</dbReference>
<evidence type="ECO:0000256" key="1">
    <source>
        <dbReference type="ARBA" id="ARBA00010688"/>
    </source>
</evidence>
<dbReference type="InterPro" id="IPR011611">
    <property type="entry name" value="PfkB_dom"/>
</dbReference>
<protein>
    <submittedName>
        <fullName evidence="8">Fructokinase</fullName>
    </submittedName>
</protein>
<keyword evidence="3" id="KW-0547">Nucleotide-binding</keyword>
<dbReference type="GO" id="GO:0005524">
    <property type="term" value="F:ATP binding"/>
    <property type="evidence" value="ECO:0007669"/>
    <property type="project" value="UniProtKB-KW"/>
</dbReference>
<dbReference type="RefSeq" id="WP_093787068.1">
    <property type="nucleotide sequence ID" value="NZ_FNIE01000013.1"/>
</dbReference>
<comment type="similarity">
    <text evidence="1">Belongs to the carbohydrate kinase PfkB family.</text>
</comment>
<dbReference type="PANTHER" id="PTHR43085">
    <property type="entry name" value="HEXOKINASE FAMILY MEMBER"/>
    <property type="match status" value="1"/>
</dbReference>
<feature type="region of interest" description="Disordered" evidence="6">
    <location>
        <begin position="330"/>
        <end position="383"/>
    </location>
</feature>
<evidence type="ECO:0000256" key="6">
    <source>
        <dbReference type="SAM" id="MobiDB-lite"/>
    </source>
</evidence>
<dbReference type="OrthoDB" id="9795789at2"/>
<keyword evidence="9" id="KW-1185">Reference proteome</keyword>
<evidence type="ECO:0000256" key="4">
    <source>
        <dbReference type="ARBA" id="ARBA00022777"/>
    </source>
</evidence>
<sequence length="383" mass="39645">MSEQAPAAPPADRPAVSVRPPADPPAPPAPLLTVIGEALVDLVPLAAARTFEARPGGSPFNVALGLARLGLPTALMARLADNAFGRILRRHAEAEGIDLSASPAAVEPTTLAVVSMDAQARASYDFYEQGTADWQWTAQEAARVPAGTAVLHLGSLASWTPPGDRHLHDAALRMRRRGGVLVSYDPNVRPGLMGDPARARAAVEPMAAAAHLVKASREDVEWLYPGGMEEAAERWLTLGALLVVVTDGPDGAHAFRPALPPLTRPGRDTEVADTVGAGDAFTAGLLGGLVRRGLHTPAALRGAASARLAAALDDAVLVSSLTCERVGADPPALSAGRAPMADTPLTPADLCFRDVAGGPSPDRRDRDRDRPPPAAAPSGATRP</sequence>
<feature type="domain" description="Carbohydrate kinase PfkB" evidence="7">
    <location>
        <begin position="31"/>
        <end position="331"/>
    </location>
</feature>
<name>A0A1H0MTN9_9ACTN</name>
<evidence type="ECO:0000256" key="2">
    <source>
        <dbReference type="ARBA" id="ARBA00022679"/>
    </source>
</evidence>
<accession>A0A1H0MTN9</accession>
<dbReference type="Pfam" id="PF00294">
    <property type="entry name" value="PfkB"/>
    <property type="match status" value="1"/>
</dbReference>
<organism evidence="8 9">
    <name type="scientific">Actinacidiphila guanduensis</name>
    <dbReference type="NCBI Taxonomy" id="310781"/>
    <lineage>
        <taxon>Bacteria</taxon>
        <taxon>Bacillati</taxon>
        <taxon>Actinomycetota</taxon>
        <taxon>Actinomycetes</taxon>
        <taxon>Kitasatosporales</taxon>
        <taxon>Streptomycetaceae</taxon>
        <taxon>Actinacidiphila</taxon>
    </lineage>
</organism>